<comment type="function">
    <text evidence="5">Catalyzes the reversible reaction in which hydroxymethyl group from 5,10-methylenetetrahydrofolate is transferred onto alpha-ketoisovalerate to form ketopantoate.</text>
</comment>
<evidence type="ECO:0000313" key="6">
    <source>
        <dbReference type="EMBL" id="UOD50563.1"/>
    </source>
</evidence>
<feature type="binding site" evidence="5">
    <location>
        <begin position="49"/>
        <end position="50"/>
    </location>
    <ligand>
        <name>3-methyl-2-oxobutanoate</name>
        <dbReference type="ChEBI" id="CHEBI:11851"/>
    </ligand>
</feature>
<dbReference type="PANTHER" id="PTHR20881:SF0">
    <property type="entry name" value="3-METHYL-2-OXOBUTANOATE HYDROXYMETHYLTRANSFERASE"/>
    <property type="match status" value="1"/>
</dbReference>
<dbReference type="Gene3D" id="3.20.20.60">
    <property type="entry name" value="Phosphoenolpyruvate-binding domains"/>
    <property type="match status" value="1"/>
</dbReference>
<keyword evidence="4 5" id="KW-0808">Transferase</keyword>
<evidence type="ECO:0000256" key="5">
    <source>
        <dbReference type="HAMAP-Rule" id="MF_00156"/>
    </source>
</evidence>
<comment type="catalytic activity">
    <reaction evidence="5">
        <text>(6R)-5,10-methylene-5,6,7,8-tetrahydrofolate + 3-methyl-2-oxobutanoate + H2O = 2-dehydropantoate + (6S)-5,6,7,8-tetrahydrofolate</text>
        <dbReference type="Rhea" id="RHEA:11824"/>
        <dbReference type="ChEBI" id="CHEBI:11561"/>
        <dbReference type="ChEBI" id="CHEBI:11851"/>
        <dbReference type="ChEBI" id="CHEBI:15377"/>
        <dbReference type="ChEBI" id="CHEBI:15636"/>
        <dbReference type="ChEBI" id="CHEBI:57453"/>
        <dbReference type="EC" id="2.1.2.11"/>
    </reaction>
</comment>
<comment type="similarity">
    <text evidence="1 5">Belongs to the PanB family.</text>
</comment>
<keyword evidence="5" id="KW-0460">Magnesium</keyword>
<sequence>MSIHQSIKRVTVPQLKGCKGQRKIAALTAHSSVFASLMDEYLDFILIGDSTAMVAYGLPNTLSITVEQIAAHTAAVVRATAHACVVADMPFGSYQKTPEQAFENAAYLLSAGGADAVKLEGGEIMAPTIEFLVKRGIPVLAHVGLMPQHVNTMGGYKAQGMDEATGKQVLADAVAVERAGAFAVVLEGVKEELASAISAKLGIPTIGIGASVACDGQILVTEDMLGLNGENVPRFVKRYANLASEVQHAVQRYADEVRAGAFPESKHCFGVKSTTPSKA</sequence>
<dbReference type="Proteomes" id="UP000831607">
    <property type="component" value="Chromosome"/>
</dbReference>
<dbReference type="SUPFAM" id="SSF51621">
    <property type="entry name" value="Phosphoenolpyruvate/pyruvate domain"/>
    <property type="match status" value="1"/>
</dbReference>
<reference evidence="6 7" key="1">
    <citation type="submission" date="2020-11" db="EMBL/GenBank/DDBJ databases">
        <title>Algicoccus daihaiensis sp.nov., isolated from Daihai Lake in Inner Mongolia.</title>
        <authorList>
            <person name="Kai J."/>
        </authorList>
    </citation>
    <scope>NUCLEOTIDE SEQUENCE [LARGE SCALE GENOMIC DNA]</scope>
    <source>
        <strain evidence="7">f23</strain>
    </source>
</reference>
<dbReference type="InterPro" id="IPR015813">
    <property type="entry name" value="Pyrv/PenolPyrv_kinase-like_dom"/>
</dbReference>
<dbReference type="EMBL" id="CP063982">
    <property type="protein sequence ID" value="UOD50563.1"/>
    <property type="molecule type" value="Genomic_DNA"/>
</dbReference>
<comment type="pathway">
    <text evidence="5">Cofactor biosynthesis; (R)-pantothenate biosynthesis; (R)-pantoate from 3-methyl-2-oxobutanoate: step 1/2.</text>
</comment>
<dbReference type="NCBIfam" id="NF001452">
    <property type="entry name" value="PRK00311.1"/>
    <property type="match status" value="1"/>
</dbReference>
<organism evidence="6 7">
    <name type="scientific">Orrella daihaiensis</name>
    <dbReference type="NCBI Taxonomy" id="2782176"/>
    <lineage>
        <taxon>Bacteria</taxon>
        <taxon>Pseudomonadati</taxon>
        <taxon>Pseudomonadota</taxon>
        <taxon>Betaproteobacteria</taxon>
        <taxon>Burkholderiales</taxon>
        <taxon>Alcaligenaceae</taxon>
        <taxon>Orrella</taxon>
    </lineage>
</organism>
<dbReference type="PIRSF" id="PIRSF000388">
    <property type="entry name" value="Pantoate_hydroxy_MeTrfase"/>
    <property type="match status" value="1"/>
</dbReference>
<dbReference type="InterPro" id="IPR040442">
    <property type="entry name" value="Pyrv_kinase-like_dom_sf"/>
</dbReference>
<keyword evidence="3 5" id="KW-0566">Pantothenate biosynthesis</keyword>
<feature type="binding site" evidence="5">
    <location>
        <position position="88"/>
    </location>
    <ligand>
        <name>3-methyl-2-oxobutanoate</name>
        <dbReference type="ChEBI" id="CHEBI:11851"/>
    </ligand>
</feature>
<dbReference type="GO" id="GO:0003864">
    <property type="term" value="F:3-methyl-2-oxobutanoate hydroxymethyltransferase activity"/>
    <property type="evidence" value="ECO:0007669"/>
    <property type="project" value="UniProtKB-EC"/>
</dbReference>
<dbReference type="PANTHER" id="PTHR20881">
    <property type="entry name" value="3-METHYL-2-OXOBUTANOATE HYDROXYMETHYLTRANSFERASE"/>
    <property type="match status" value="1"/>
</dbReference>
<dbReference type="NCBIfam" id="TIGR00222">
    <property type="entry name" value="panB"/>
    <property type="match status" value="1"/>
</dbReference>
<dbReference type="RefSeq" id="WP_243478966.1">
    <property type="nucleotide sequence ID" value="NZ_CP063982.1"/>
</dbReference>
<proteinExistence type="inferred from homology"/>
<dbReference type="InterPro" id="IPR003700">
    <property type="entry name" value="Pantoate_hydroxy_MeTrfase"/>
</dbReference>
<evidence type="ECO:0000256" key="3">
    <source>
        <dbReference type="ARBA" id="ARBA00022655"/>
    </source>
</evidence>
<feature type="binding site" evidence="5">
    <location>
        <position position="120"/>
    </location>
    <ligand>
        <name>Mg(2+)</name>
        <dbReference type="ChEBI" id="CHEBI:18420"/>
    </ligand>
</feature>
<evidence type="ECO:0000256" key="4">
    <source>
        <dbReference type="ARBA" id="ARBA00022679"/>
    </source>
</evidence>
<name>A0ABY4AJU8_9BURK</name>
<feature type="binding site" evidence="5">
    <location>
        <position position="49"/>
    </location>
    <ligand>
        <name>Mg(2+)</name>
        <dbReference type="ChEBI" id="CHEBI:18420"/>
    </ligand>
</feature>
<evidence type="ECO:0000256" key="1">
    <source>
        <dbReference type="ARBA" id="ARBA00008676"/>
    </source>
</evidence>
<feature type="active site" description="Proton acceptor" evidence="5">
    <location>
        <position position="187"/>
    </location>
</feature>
<evidence type="ECO:0000256" key="2">
    <source>
        <dbReference type="ARBA" id="ARBA00011424"/>
    </source>
</evidence>
<feature type="binding site" evidence="5">
    <location>
        <position position="88"/>
    </location>
    <ligand>
        <name>Mg(2+)</name>
        <dbReference type="ChEBI" id="CHEBI:18420"/>
    </ligand>
</feature>
<accession>A0ABY4AJU8</accession>
<keyword evidence="7" id="KW-1185">Reference proteome</keyword>
<keyword evidence="5" id="KW-0479">Metal-binding</keyword>
<dbReference type="Pfam" id="PF02548">
    <property type="entry name" value="Pantoate_transf"/>
    <property type="match status" value="1"/>
</dbReference>
<comment type="subcellular location">
    <subcellularLocation>
        <location evidence="5">Cytoplasm</location>
    </subcellularLocation>
</comment>
<dbReference type="EC" id="2.1.2.11" evidence="5"/>
<comment type="subunit">
    <text evidence="2 5">Homodecamer; pentamer of dimers.</text>
</comment>
<dbReference type="HAMAP" id="MF_00156">
    <property type="entry name" value="PanB"/>
    <property type="match status" value="1"/>
</dbReference>
<protein>
    <recommendedName>
        <fullName evidence="5">3-methyl-2-oxobutanoate hydroxymethyltransferase</fullName>
        <ecNumber evidence="5">2.1.2.11</ecNumber>
    </recommendedName>
    <alternativeName>
        <fullName evidence="5">Ketopantoate hydroxymethyltransferase</fullName>
        <shortName evidence="5">KPHMT</shortName>
    </alternativeName>
</protein>
<dbReference type="CDD" id="cd06557">
    <property type="entry name" value="KPHMT-like"/>
    <property type="match status" value="1"/>
</dbReference>
<evidence type="ECO:0000313" key="7">
    <source>
        <dbReference type="Proteomes" id="UP000831607"/>
    </source>
</evidence>
<gene>
    <name evidence="5 6" type="primary">panB</name>
    <name evidence="6" type="ORF">DHf2319_01075</name>
</gene>
<keyword evidence="5" id="KW-0963">Cytoplasm</keyword>
<feature type="binding site" evidence="5">
    <location>
        <position position="118"/>
    </location>
    <ligand>
        <name>3-methyl-2-oxobutanoate</name>
        <dbReference type="ChEBI" id="CHEBI:11851"/>
    </ligand>
</feature>
<comment type="cofactor">
    <cofactor evidence="5">
        <name>Mg(2+)</name>
        <dbReference type="ChEBI" id="CHEBI:18420"/>
    </cofactor>
    <text evidence="5">Binds 1 Mg(2+) ion per subunit.</text>
</comment>